<sequence>MTTQPMTTAKRLGIGSAALILMSITGGGLAATASAGPDCANSPAGSPTSCCVKVGDAPGPGPDCTSNQPGGSGGLLGDAPVVGNLPGLGGLL</sequence>
<organism evidence="3 4">
    <name type="scientific">Mycolicibacterium arenosum</name>
    <dbReference type="NCBI Taxonomy" id="2952157"/>
    <lineage>
        <taxon>Bacteria</taxon>
        <taxon>Bacillati</taxon>
        <taxon>Actinomycetota</taxon>
        <taxon>Actinomycetes</taxon>
        <taxon>Mycobacteriales</taxon>
        <taxon>Mycobacteriaceae</taxon>
        <taxon>Mycolicibacterium</taxon>
    </lineage>
</organism>
<evidence type="ECO:0000256" key="1">
    <source>
        <dbReference type="SAM" id="MobiDB-lite"/>
    </source>
</evidence>
<reference evidence="3 4" key="1">
    <citation type="submission" date="2022-06" db="EMBL/GenBank/DDBJ databases">
        <title>Mycolicibacterium sp. CAU 1645 isolated from seawater.</title>
        <authorList>
            <person name="Kim W."/>
        </authorList>
    </citation>
    <scope>NUCLEOTIDE SEQUENCE [LARGE SCALE GENOMIC DNA]</scope>
    <source>
        <strain evidence="3 4">CAU 1645</strain>
    </source>
</reference>
<feature type="region of interest" description="Disordered" evidence="1">
    <location>
        <begin position="62"/>
        <end position="92"/>
    </location>
</feature>
<evidence type="ECO:0000313" key="3">
    <source>
        <dbReference type="EMBL" id="MCP9272752.1"/>
    </source>
</evidence>
<keyword evidence="4" id="KW-1185">Reference proteome</keyword>
<keyword evidence="2" id="KW-0732">Signal</keyword>
<proteinExistence type="predicted"/>
<accession>A0ABT1M1S2</accession>
<feature type="signal peptide" evidence="2">
    <location>
        <begin position="1"/>
        <end position="30"/>
    </location>
</feature>
<dbReference type="EMBL" id="JANDBD010000004">
    <property type="protein sequence ID" value="MCP9272752.1"/>
    <property type="molecule type" value="Genomic_DNA"/>
</dbReference>
<dbReference type="Proteomes" id="UP001651690">
    <property type="component" value="Unassembled WGS sequence"/>
</dbReference>
<dbReference type="RefSeq" id="WP_255059972.1">
    <property type="nucleotide sequence ID" value="NZ_JANDBD010000004.1"/>
</dbReference>
<name>A0ABT1M1S2_9MYCO</name>
<protein>
    <recommendedName>
        <fullName evidence="5">Intersectin-EH binding protein Ibp1</fullName>
    </recommendedName>
</protein>
<gene>
    <name evidence="3" type="ORF">NM203_11210</name>
</gene>
<evidence type="ECO:0000313" key="4">
    <source>
        <dbReference type="Proteomes" id="UP001651690"/>
    </source>
</evidence>
<comment type="caution">
    <text evidence="3">The sequence shown here is derived from an EMBL/GenBank/DDBJ whole genome shotgun (WGS) entry which is preliminary data.</text>
</comment>
<evidence type="ECO:0000256" key="2">
    <source>
        <dbReference type="SAM" id="SignalP"/>
    </source>
</evidence>
<evidence type="ECO:0008006" key="5">
    <source>
        <dbReference type="Google" id="ProtNLM"/>
    </source>
</evidence>
<feature type="chain" id="PRO_5046231529" description="Intersectin-EH binding protein Ibp1" evidence="2">
    <location>
        <begin position="31"/>
        <end position="92"/>
    </location>
</feature>